<proteinExistence type="predicted"/>
<dbReference type="GO" id="GO:0016787">
    <property type="term" value="F:hydrolase activity"/>
    <property type="evidence" value="ECO:0007669"/>
    <property type="project" value="UniProtKB-KW"/>
</dbReference>
<keyword evidence="5" id="KW-1185">Reference proteome</keyword>
<organism evidence="4 5">
    <name type="scientific">Cryptosporangium phraense</name>
    <dbReference type="NCBI Taxonomy" id="2593070"/>
    <lineage>
        <taxon>Bacteria</taxon>
        <taxon>Bacillati</taxon>
        <taxon>Actinomycetota</taxon>
        <taxon>Actinomycetes</taxon>
        <taxon>Cryptosporangiales</taxon>
        <taxon>Cryptosporangiaceae</taxon>
        <taxon>Cryptosporangium</taxon>
    </lineage>
</organism>
<comment type="caution">
    <text evidence="4">The sequence shown here is derived from an EMBL/GenBank/DDBJ whole genome shotgun (WGS) entry which is preliminary data.</text>
</comment>
<evidence type="ECO:0000259" key="3">
    <source>
        <dbReference type="Pfam" id="PF07859"/>
    </source>
</evidence>
<evidence type="ECO:0000313" key="5">
    <source>
        <dbReference type="Proteomes" id="UP000317982"/>
    </source>
</evidence>
<sequence>MGSDLEFPRQREDPMALPYPTLPGDVDRAVADDHAAVLRLLEHLETGSGSRRTLADQLVHRCALLYAGMDQVVLAELHKHSDYADPGTAVGPRTTAGPGAVVEPVSPPRGGPSTIAADLIVPAGHRSIATIVEEARAGENASKERLAVLSAAEPGEPEFEQALLRLIEGTRVHVAQIEGELLPALRGSGADLQALGRDYYEARRAAPGDINPEPPGASRLVAAVTSVFDGLLGDKSSDRDELLATDASGLLDHDAQLVVDEYARLRPTAPDLLTPEAARRQPSLRNVVSVPDPEPAERRTIDGVPVVVFRPAGVEETLPVVVFAHGGGGVIGSAANTTAQALCDQLDCVVLSVEYRLAPEHPFPAGHDDVRAVLEWALASAADVGGDPALVVAAGESMGANMVAAAALAMPVGLRPVAQLLITPVTTSTQETPSMLDAADAALLDRPAVDWFLMHLFADPADALDPRFALLEAPASTLEAAPPTHVITADRDPLRDQGEQFAARLAEAGVPTTVARYPGVPHTFFALGADVQASVQAQLDAAEALRPYLS</sequence>
<feature type="domain" description="Alpha/beta hydrolase fold-3" evidence="3">
    <location>
        <begin position="321"/>
        <end position="525"/>
    </location>
</feature>
<dbReference type="Proteomes" id="UP000317982">
    <property type="component" value="Unassembled WGS sequence"/>
</dbReference>
<keyword evidence="1 4" id="KW-0378">Hydrolase</keyword>
<reference evidence="4 5" key="1">
    <citation type="submission" date="2019-07" db="EMBL/GenBank/DDBJ databases">
        <title>Cryptosporangium phraense sp. nov., isolated from plant litter.</title>
        <authorList>
            <person name="Suriyachadkun C."/>
        </authorList>
    </citation>
    <scope>NUCLEOTIDE SEQUENCE [LARGE SCALE GENOMIC DNA]</scope>
    <source>
        <strain evidence="4 5">A-T 5661</strain>
    </source>
</reference>
<dbReference type="Pfam" id="PF07859">
    <property type="entry name" value="Abhydrolase_3"/>
    <property type="match status" value="1"/>
</dbReference>
<dbReference type="PANTHER" id="PTHR48081">
    <property type="entry name" value="AB HYDROLASE SUPERFAMILY PROTEIN C4A8.06C"/>
    <property type="match status" value="1"/>
</dbReference>
<dbReference type="InParanoid" id="A0A545AJ12"/>
<feature type="region of interest" description="Disordered" evidence="2">
    <location>
        <begin position="83"/>
        <end position="110"/>
    </location>
</feature>
<feature type="compositionally biased region" description="Basic and acidic residues" evidence="2">
    <location>
        <begin position="1"/>
        <end position="14"/>
    </location>
</feature>
<dbReference type="SUPFAM" id="SSF53474">
    <property type="entry name" value="alpha/beta-Hydrolases"/>
    <property type="match status" value="1"/>
</dbReference>
<protein>
    <submittedName>
        <fullName evidence="4">Alpha/beta hydrolase</fullName>
    </submittedName>
</protein>
<feature type="region of interest" description="Disordered" evidence="2">
    <location>
        <begin position="1"/>
        <end position="20"/>
    </location>
</feature>
<name>A0A545AJ12_9ACTN</name>
<evidence type="ECO:0000256" key="1">
    <source>
        <dbReference type="ARBA" id="ARBA00022801"/>
    </source>
</evidence>
<dbReference type="Gene3D" id="3.40.50.1820">
    <property type="entry name" value="alpha/beta hydrolase"/>
    <property type="match status" value="1"/>
</dbReference>
<accession>A0A545AJ12</accession>
<dbReference type="AlphaFoldDB" id="A0A545AJ12"/>
<dbReference type="PANTHER" id="PTHR48081:SF8">
    <property type="entry name" value="ALPHA_BETA HYDROLASE FOLD-3 DOMAIN-CONTAINING PROTEIN-RELATED"/>
    <property type="match status" value="1"/>
</dbReference>
<dbReference type="OrthoDB" id="3181909at2"/>
<dbReference type="InterPro" id="IPR029058">
    <property type="entry name" value="AB_hydrolase_fold"/>
</dbReference>
<evidence type="ECO:0000313" key="4">
    <source>
        <dbReference type="EMBL" id="TQS41311.1"/>
    </source>
</evidence>
<gene>
    <name evidence="4" type="ORF">FL583_29800</name>
</gene>
<dbReference type="InterPro" id="IPR050300">
    <property type="entry name" value="GDXG_lipolytic_enzyme"/>
</dbReference>
<dbReference type="InterPro" id="IPR013094">
    <property type="entry name" value="AB_hydrolase_3"/>
</dbReference>
<dbReference type="EMBL" id="VIRS01000027">
    <property type="protein sequence ID" value="TQS41311.1"/>
    <property type="molecule type" value="Genomic_DNA"/>
</dbReference>
<evidence type="ECO:0000256" key="2">
    <source>
        <dbReference type="SAM" id="MobiDB-lite"/>
    </source>
</evidence>